<accession>R9KU83</accession>
<name>R9KU83_9ACTN</name>
<dbReference type="AlphaFoldDB" id="R9KU83"/>
<gene>
    <name evidence="2" type="ORF">C811_02395</name>
</gene>
<dbReference type="GO" id="GO:0003677">
    <property type="term" value="F:DNA binding"/>
    <property type="evidence" value="ECO:0007669"/>
    <property type="project" value="InterPro"/>
</dbReference>
<evidence type="ECO:0000259" key="1">
    <source>
        <dbReference type="PROSITE" id="PS50943"/>
    </source>
</evidence>
<dbReference type="STRING" id="1235794.C811_02395"/>
<organism evidence="2 3">
    <name type="scientific">Adlercreutzia caecimuris B7</name>
    <dbReference type="NCBI Taxonomy" id="1235794"/>
    <lineage>
        <taxon>Bacteria</taxon>
        <taxon>Bacillati</taxon>
        <taxon>Actinomycetota</taxon>
        <taxon>Coriobacteriia</taxon>
        <taxon>Eggerthellales</taxon>
        <taxon>Eggerthellaceae</taxon>
        <taxon>Adlercreutzia</taxon>
    </lineage>
</organism>
<comment type="caution">
    <text evidence="2">The sequence shown here is derived from an EMBL/GenBank/DDBJ whole genome shotgun (WGS) entry which is preliminary data.</text>
</comment>
<feature type="domain" description="HTH cro/C1-type" evidence="1">
    <location>
        <begin position="21"/>
        <end position="75"/>
    </location>
</feature>
<dbReference type="SMART" id="SM00530">
    <property type="entry name" value="HTH_XRE"/>
    <property type="match status" value="1"/>
</dbReference>
<dbReference type="EMBL" id="ASSY01000010">
    <property type="protein sequence ID" value="EOS49930.1"/>
    <property type="molecule type" value="Genomic_DNA"/>
</dbReference>
<proteinExistence type="predicted"/>
<dbReference type="OrthoDB" id="6401124at2"/>
<dbReference type="Gene3D" id="1.10.260.40">
    <property type="entry name" value="lambda repressor-like DNA-binding domains"/>
    <property type="match status" value="1"/>
</dbReference>
<dbReference type="GeneID" id="82189681"/>
<evidence type="ECO:0000313" key="3">
    <source>
        <dbReference type="Proteomes" id="UP000014204"/>
    </source>
</evidence>
<dbReference type="CDD" id="cd00093">
    <property type="entry name" value="HTH_XRE"/>
    <property type="match status" value="1"/>
</dbReference>
<dbReference type="PROSITE" id="PS50943">
    <property type="entry name" value="HTH_CROC1"/>
    <property type="match status" value="1"/>
</dbReference>
<evidence type="ECO:0000313" key="2">
    <source>
        <dbReference type="EMBL" id="EOS49930.1"/>
    </source>
</evidence>
<dbReference type="RefSeq" id="WP_016310566.1">
    <property type="nucleotide sequence ID" value="NZ_KE159646.1"/>
</dbReference>
<dbReference type="InterPro" id="IPR001387">
    <property type="entry name" value="Cro/C1-type_HTH"/>
</dbReference>
<reference evidence="2 3" key="1">
    <citation type="submission" date="2013-04" db="EMBL/GenBank/DDBJ databases">
        <title>The Genome Sequence of Enterorhabdus caecimuris B7.</title>
        <authorList>
            <consortium name="The Broad Institute Genomics Platform"/>
            <consortium name="The Broad Institute Genome Sequencing Center for Infectious Disease"/>
            <person name="Earl A."/>
            <person name="Xavier R."/>
            <person name="Elson C."/>
            <person name="Duck W."/>
            <person name="Walker B."/>
            <person name="Young S."/>
            <person name="Zeng Q."/>
            <person name="Gargeya S."/>
            <person name="Fitzgerald M."/>
            <person name="Haas B."/>
            <person name="Abouelleil A."/>
            <person name="Allen A.W."/>
            <person name="Alvarado L."/>
            <person name="Arachchi H.M."/>
            <person name="Berlin A.M."/>
            <person name="Chapman S.B."/>
            <person name="Gainer-Dewar J."/>
            <person name="Goldberg J."/>
            <person name="Griggs A."/>
            <person name="Gujja S."/>
            <person name="Hansen M."/>
            <person name="Howarth C."/>
            <person name="Imamovic A."/>
            <person name="Ireland A."/>
            <person name="Larimer J."/>
            <person name="McCowan C."/>
            <person name="Murphy C."/>
            <person name="Pearson M."/>
            <person name="Poon T.W."/>
            <person name="Priest M."/>
            <person name="Roberts A."/>
            <person name="Saif S."/>
            <person name="Shea T."/>
            <person name="Sisk P."/>
            <person name="Sykes S."/>
            <person name="Wortman J."/>
            <person name="Nusbaum C."/>
            <person name="Birren B."/>
        </authorList>
    </citation>
    <scope>NUCLEOTIDE SEQUENCE [LARGE SCALE GENOMIC DNA]</scope>
    <source>
        <strain evidence="2 3">B7</strain>
    </source>
</reference>
<dbReference type="HOGENOM" id="CLU_066192_29_1_11"/>
<dbReference type="Proteomes" id="UP000014204">
    <property type="component" value="Unassembled WGS sequence"/>
</dbReference>
<dbReference type="Pfam" id="PF01381">
    <property type="entry name" value="HTH_3"/>
    <property type="match status" value="1"/>
</dbReference>
<dbReference type="SUPFAM" id="SSF47413">
    <property type="entry name" value="lambda repressor-like DNA-binding domains"/>
    <property type="match status" value="1"/>
</dbReference>
<dbReference type="InterPro" id="IPR010982">
    <property type="entry name" value="Lambda_DNA-bd_dom_sf"/>
</dbReference>
<sequence>MGAVATLLPMGDTKHIIASRVRTLREEQGWSQAEFGQIAGLSRVQICRFEAEEGNLTLRNLDKILDGLGLTIENLFDEHPRNGRDDAREMPER</sequence>
<protein>
    <recommendedName>
        <fullName evidence="1">HTH cro/C1-type domain-containing protein</fullName>
    </recommendedName>
</protein>
<keyword evidence="3" id="KW-1185">Reference proteome</keyword>